<keyword evidence="4" id="KW-1185">Reference proteome</keyword>
<evidence type="ECO:0000313" key="3">
    <source>
        <dbReference type="EMBL" id="KAL5106121.1"/>
    </source>
</evidence>
<organism evidence="3 4">
    <name type="scientific">Taenia crassiceps</name>
    <dbReference type="NCBI Taxonomy" id="6207"/>
    <lineage>
        <taxon>Eukaryota</taxon>
        <taxon>Metazoa</taxon>
        <taxon>Spiralia</taxon>
        <taxon>Lophotrochozoa</taxon>
        <taxon>Platyhelminthes</taxon>
        <taxon>Cestoda</taxon>
        <taxon>Eucestoda</taxon>
        <taxon>Cyclophyllidea</taxon>
        <taxon>Taeniidae</taxon>
        <taxon>Taenia</taxon>
    </lineage>
</organism>
<proteinExistence type="predicted"/>
<dbReference type="EMBL" id="JAKROA010000006">
    <property type="protein sequence ID" value="KAL5106121.1"/>
    <property type="molecule type" value="Genomic_DNA"/>
</dbReference>
<reference evidence="3 4" key="1">
    <citation type="journal article" date="2022" name="Front. Cell. Infect. Microbiol.">
        <title>The Genomes of Two Strains of Taenia crassiceps the Animal Model for the Study of Human Cysticercosis.</title>
        <authorList>
            <person name="Bobes R.J."/>
            <person name="Estrada K."/>
            <person name="Rios-Valencia D.G."/>
            <person name="Calderon-Gallegos A."/>
            <person name="de la Torre P."/>
            <person name="Carrero J.C."/>
            <person name="Sanchez-Flores A."/>
            <person name="Laclette J.P."/>
        </authorList>
    </citation>
    <scope>NUCLEOTIDE SEQUENCE [LARGE SCALE GENOMIC DNA]</scope>
    <source>
        <strain evidence="3">WFUcys</strain>
    </source>
</reference>
<accession>A0ABR4Q996</accession>
<protein>
    <recommendedName>
        <fullName evidence="5">Secreted protein</fullName>
    </recommendedName>
</protein>
<evidence type="ECO:0008006" key="5">
    <source>
        <dbReference type="Google" id="ProtNLM"/>
    </source>
</evidence>
<evidence type="ECO:0000256" key="2">
    <source>
        <dbReference type="SAM" id="SignalP"/>
    </source>
</evidence>
<evidence type="ECO:0000313" key="4">
    <source>
        <dbReference type="Proteomes" id="UP001651158"/>
    </source>
</evidence>
<sequence>MQITLTVYFLLFWLCKKNSLCNKLGTGATLVICAAADWFAIPTTLEASQPTCPSEVGERGALERCSDGNAGRTPSPRGDSNNGLEMLSPSGDYLGPMLYATEPVLAVNLIALHKRGFFHLSTGWREPR</sequence>
<gene>
    <name evidence="3" type="ORF">TcWFU_003076</name>
</gene>
<name>A0ABR4Q996_9CEST</name>
<keyword evidence="2" id="KW-0732">Signal</keyword>
<evidence type="ECO:0000256" key="1">
    <source>
        <dbReference type="SAM" id="MobiDB-lite"/>
    </source>
</evidence>
<feature type="region of interest" description="Disordered" evidence="1">
    <location>
        <begin position="49"/>
        <end position="86"/>
    </location>
</feature>
<feature type="compositionally biased region" description="Basic and acidic residues" evidence="1">
    <location>
        <begin position="56"/>
        <end position="66"/>
    </location>
</feature>
<comment type="caution">
    <text evidence="3">The sequence shown here is derived from an EMBL/GenBank/DDBJ whole genome shotgun (WGS) entry which is preliminary data.</text>
</comment>
<dbReference type="Proteomes" id="UP001651158">
    <property type="component" value="Unassembled WGS sequence"/>
</dbReference>
<feature type="chain" id="PRO_5047483738" description="Secreted protein" evidence="2">
    <location>
        <begin position="22"/>
        <end position="128"/>
    </location>
</feature>
<feature type="signal peptide" evidence="2">
    <location>
        <begin position="1"/>
        <end position="21"/>
    </location>
</feature>